<evidence type="ECO:0000256" key="2">
    <source>
        <dbReference type="PROSITE-ProRule" id="PRU00235"/>
    </source>
</evidence>
<reference evidence="5 6" key="3">
    <citation type="submission" date="2019-11" db="EMBL/GenBank/DDBJ databases">
        <title>A de novo genome assembly of a pear dwarfing rootstock.</title>
        <authorList>
            <person name="Wang F."/>
            <person name="Wang J."/>
            <person name="Li S."/>
            <person name="Zhang Y."/>
            <person name="Fang M."/>
            <person name="Ma L."/>
            <person name="Zhao Y."/>
            <person name="Jiang S."/>
        </authorList>
    </citation>
    <scope>NUCLEOTIDE SEQUENCE [LARGE SCALE GENOMIC DNA]</scope>
    <source>
        <strain evidence="5">S2</strain>
        <tissue evidence="5">Leaf</tissue>
    </source>
</reference>
<keyword evidence="1" id="KW-0677">Repeat</keyword>
<reference evidence="6" key="2">
    <citation type="submission" date="2019-10" db="EMBL/GenBank/DDBJ databases">
        <title>A de novo genome assembly of a pear dwarfing rootstock.</title>
        <authorList>
            <person name="Wang F."/>
            <person name="Wang J."/>
            <person name="Li S."/>
            <person name="Zhang Y."/>
            <person name="Fang M."/>
            <person name="Ma L."/>
            <person name="Zhao Y."/>
            <person name="Jiang S."/>
        </authorList>
    </citation>
    <scope>NUCLEOTIDE SEQUENCE [LARGE SCALE GENOMIC DNA]</scope>
</reference>
<feature type="repeat" description="RCC1" evidence="2">
    <location>
        <begin position="286"/>
        <end position="339"/>
    </location>
</feature>
<evidence type="ECO:0000313" key="5">
    <source>
        <dbReference type="EMBL" id="KAB2605695.1"/>
    </source>
</evidence>
<evidence type="ECO:0000313" key="6">
    <source>
        <dbReference type="Proteomes" id="UP000327157"/>
    </source>
</evidence>
<name>A0A5N5FRF9_9ROSA</name>
<keyword evidence="5" id="KW-0675">Receptor</keyword>
<feature type="region of interest" description="Disordered" evidence="4">
    <location>
        <begin position="60"/>
        <end position="87"/>
    </location>
</feature>
<protein>
    <submittedName>
        <fullName evidence="5">Ultraviolet-B receptor UVR8</fullName>
    </submittedName>
</protein>
<dbReference type="InterPro" id="IPR009091">
    <property type="entry name" value="RCC1/BLIP-II"/>
</dbReference>
<evidence type="ECO:0000256" key="3">
    <source>
        <dbReference type="SAM" id="Coils"/>
    </source>
</evidence>
<feature type="coiled-coil region" evidence="3">
    <location>
        <begin position="111"/>
        <end position="159"/>
    </location>
</feature>
<dbReference type="CDD" id="cd09917">
    <property type="entry name" value="F-box_SF"/>
    <property type="match status" value="1"/>
</dbReference>
<feature type="compositionally biased region" description="Basic residues" evidence="4">
    <location>
        <begin position="76"/>
        <end position="86"/>
    </location>
</feature>
<dbReference type="AlphaFoldDB" id="A0A5N5FRF9"/>
<organism evidence="5 6">
    <name type="scientific">Pyrus ussuriensis x Pyrus communis</name>
    <dbReference type="NCBI Taxonomy" id="2448454"/>
    <lineage>
        <taxon>Eukaryota</taxon>
        <taxon>Viridiplantae</taxon>
        <taxon>Streptophyta</taxon>
        <taxon>Embryophyta</taxon>
        <taxon>Tracheophyta</taxon>
        <taxon>Spermatophyta</taxon>
        <taxon>Magnoliopsida</taxon>
        <taxon>eudicotyledons</taxon>
        <taxon>Gunneridae</taxon>
        <taxon>Pentapetalae</taxon>
        <taxon>rosids</taxon>
        <taxon>fabids</taxon>
        <taxon>Rosales</taxon>
        <taxon>Rosaceae</taxon>
        <taxon>Amygdaloideae</taxon>
        <taxon>Maleae</taxon>
        <taxon>Pyrus</taxon>
    </lineage>
</organism>
<keyword evidence="6" id="KW-1185">Reference proteome</keyword>
<accession>A0A5N5FRF9</accession>
<keyword evidence="3" id="KW-0175">Coiled coil</keyword>
<dbReference type="Gene3D" id="2.130.10.30">
    <property type="entry name" value="Regulator of chromosome condensation 1/beta-lactamase-inhibitor protein II"/>
    <property type="match status" value="1"/>
</dbReference>
<gene>
    <name evidence="5" type="ORF">D8674_005412</name>
</gene>
<dbReference type="OrthoDB" id="5981550at2759"/>
<dbReference type="PANTHER" id="PTHR22872:SF2">
    <property type="entry name" value="INHIBITOR OF BRUTON TYROSINE KINASE"/>
    <property type="match status" value="1"/>
</dbReference>
<dbReference type="PROSITE" id="PS50012">
    <property type="entry name" value="RCC1_3"/>
    <property type="match status" value="1"/>
</dbReference>
<comment type="caution">
    <text evidence="5">The sequence shown here is derived from an EMBL/GenBank/DDBJ whole genome shotgun (WGS) entry which is preliminary data.</text>
</comment>
<evidence type="ECO:0000256" key="1">
    <source>
        <dbReference type="ARBA" id="ARBA00022737"/>
    </source>
</evidence>
<evidence type="ECO:0000256" key="4">
    <source>
        <dbReference type="SAM" id="MobiDB-lite"/>
    </source>
</evidence>
<dbReference type="InterPro" id="IPR051625">
    <property type="entry name" value="Signaling_Regulatory_Domain"/>
</dbReference>
<dbReference type="Proteomes" id="UP000327157">
    <property type="component" value="Chromosome 11"/>
</dbReference>
<reference evidence="5 6" key="1">
    <citation type="submission" date="2019-09" db="EMBL/GenBank/DDBJ databases">
        <authorList>
            <person name="Ou C."/>
        </authorList>
    </citation>
    <scope>NUCLEOTIDE SEQUENCE [LARGE SCALE GENOMIC DNA]</scope>
    <source>
        <strain evidence="5">S2</strain>
        <tissue evidence="5">Leaf</tissue>
    </source>
</reference>
<dbReference type="Pfam" id="PF00415">
    <property type="entry name" value="RCC1"/>
    <property type="match status" value="1"/>
</dbReference>
<dbReference type="SUPFAM" id="SSF50985">
    <property type="entry name" value="RCC1/BLIP-II"/>
    <property type="match status" value="1"/>
</dbReference>
<dbReference type="EMBL" id="SMOL01000559">
    <property type="protein sequence ID" value="KAB2605695.1"/>
    <property type="molecule type" value="Genomic_DNA"/>
</dbReference>
<sequence>MTNDAGTNRTLIEDVTLCSIWVEVTHDTITEVVMNSTPLHSTPNHDLHIHESDTEQVLEATPKQGSGSTYYPIRPQGKKASKRKGSASKNDYAKYMEELDCQGELTLAREMAKFEADKAREEAKVAATERLFQANERERDLLRQEREELKEERRAQQDRDIMKEPVSMEGLPSHLVLEILSLGRLSAIDLLRLELTSRTFGGSHCLYPHKFRSLVDFAAYQLCASHSVYAKMEGDAQSELFNRCGGKWKRALRFLQSVEQSSDMVETSARNIATGPNYVLAVTDNGLVYSFGSGSNFCLGHGEQHDEFQPRAIQKFKRRGIHVVRVSAGDEHAVALYSNGFVSLRTGDKISIFYCCAWHAGPT</sequence>
<proteinExistence type="predicted"/>
<dbReference type="PANTHER" id="PTHR22872">
    <property type="entry name" value="BTK-BINDING PROTEIN-RELATED"/>
    <property type="match status" value="1"/>
</dbReference>
<dbReference type="InterPro" id="IPR000408">
    <property type="entry name" value="Reg_chr_condens"/>
</dbReference>